<keyword evidence="4" id="KW-1185">Reference proteome</keyword>
<reference evidence="3 4" key="1">
    <citation type="submission" date="2023-01" db="EMBL/GenBank/DDBJ databases">
        <title>Halorubrum ezzemoulense from Santa Pola, Spain.</title>
        <authorList>
            <person name="Feng Y."/>
            <person name="Louyakis A.S."/>
            <person name="Gogarten J.P."/>
        </authorList>
    </citation>
    <scope>NUCLEOTIDE SEQUENCE [LARGE SCALE GENOMIC DNA]</scope>
    <source>
        <strain evidence="3 4">AMM015</strain>
    </source>
</reference>
<comment type="caution">
    <text evidence="3">The sequence shown here is derived from an EMBL/GenBank/DDBJ whole genome shotgun (WGS) entry which is preliminary data.</text>
</comment>
<feature type="region of interest" description="Disordered" evidence="1">
    <location>
        <begin position="1"/>
        <end position="32"/>
    </location>
</feature>
<dbReference type="Gene3D" id="3.40.470.10">
    <property type="entry name" value="Uracil-DNA glycosylase-like domain"/>
    <property type="match status" value="1"/>
</dbReference>
<protein>
    <recommendedName>
        <fullName evidence="2">Uracil-DNA glycosylase-like domain-containing protein</fullName>
    </recommendedName>
</protein>
<feature type="domain" description="Uracil-DNA glycosylase-like" evidence="2">
    <location>
        <begin position="42"/>
        <end position="259"/>
    </location>
</feature>
<dbReference type="InterPro" id="IPR005122">
    <property type="entry name" value="Uracil-DNA_glycosylase-like"/>
</dbReference>
<dbReference type="SUPFAM" id="SSF52141">
    <property type="entry name" value="Uracil-DNA glycosylase-like"/>
    <property type="match status" value="1"/>
</dbReference>
<organism evidence="3 4">
    <name type="scientific">Halorubrum ezzemoulense</name>
    <name type="common">Halorubrum chaoviator</name>
    <dbReference type="NCBI Taxonomy" id="337243"/>
    <lineage>
        <taxon>Archaea</taxon>
        <taxon>Methanobacteriati</taxon>
        <taxon>Methanobacteriota</taxon>
        <taxon>Stenosarchaea group</taxon>
        <taxon>Halobacteria</taxon>
        <taxon>Halobacteriales</taxon>
        <taxon>Haloferacaceae</taxon>
        <taxon>Halorubrum</taxon>
    </lineage>
</organism>
<sequence length="288" mass="32589">MAQRNTSISRDEIQKEWENPDPDSPCYDCDRRDTHQVSKPYFGHGDPNADVLLLGADPGGNSSVTEDTDVWYNHKRFWKDYPGTEEEVDEYQSNHKDDFLPISSVKESIPELASIITKLEENNLSVYYTNVAKCNHINSAIEDDDVTIPENVNAEIEDQDELNRAGKRNCASNFLLGEVRSVDPDVIIVLANGSWHINYVFELFSLDMPSGENVRDYVWKHVSGDATSATDVIPVHNSDRVQSMIIPTYHFNMIGRNVSRFLNTKGNELYGSKLSPPKKGGKDWYALV</sequence>
<dbReference type="InterPro" id="IPR036895">
    <property type="entry name" value="Uracil-DNA_glycosylase-like_sf"/>
</dbReference>
<feature type="compositionally biased region" description="Basic and acidic residues" evidence="1">
    <location>
        <begin position="9"/>
        <end position="18"/>
    </location>
</feature>
<dbReference type="EMBL" id="JAQLUK010000015">
    <property type="protein sequence ID" value="MDB2293264.1"/>
    <property type="molecule type" value="Genomic_DNA"/>
</dbReference>
<dbReference type="RefSeq" id="WP_271970397.1">
    <property type="nucleotide sequence ID" value="NZ_JAQLUK010000015.1"/>
</dbReference>
<gene>
    <name evidence="3" type="ORF">PM085_13380</name>
</gene>
<evidence type="ECO:0000259" key="2">
    <source>
        <dbReference type="Pfam" id="PF03167"/>
    </source>
</evidence>
<dbReference type="Pfam" id="PF03167">
    <property type="entry name" value="UDG"/>
    <property type="match status" value="1"/>
</dbReference>
<proteinExistence type="predicted"/>
<evidence type="ECO:0000313" key="3">
    <source>
        <dbReference type="EMBL" id="MDB2293264.1"/>
    </source>
</evidence>
<dbReference type="Proteomes" id="UP001210528">
    <property type="component" value="Unassembled WGS sequence"/>
</dbReference>
<accession>A0ABT4Z5C2</accession>
<evidence type="ECO:0000313" key="4">
    <source>
        <dbReference type="Proteomes" id="UP001210528"/>
    </source>
</evidence>
<name>A0ABT4Z5C2_HALEZ</name>
<evidence type="ECO:0000256" key="1">
    <source>
        <dbReference type="SAM" id="MobiDB-lite"/>
    </source>
</evidence>